<dbReference type="RefSeq" id="WP_187317939.1">
    <property type="nucleotide sequence ID" value="NZ_JACSCY010000001.1"/>
</dbReference>
<keyword evidence="2" id="KW-1185">Reference proteome</keyword>
<dbReference type="Proteomes" id="UP000622017">
    <property type="component" value="Unassembled WGS sequence"/>
</dbReference>
<proteinExistence type="predicted"/>
<sequence length="241" mass="27330">MMLVLKRVGLLGLLLAWWLPAAQAQRILLRANVANDTTYENYGPNRAFYNHFYFGYAAVVGPSASTGAELEYGRSADMFVGLRNKWRLSQTLAVGADLRYDHLAYYLRQNDQKVLPTPAQHHREYLALHQAQAEGFVRINYGRRGNAIGRYVDLLGWGGWVMGSTHFYEDRPGPNGARKQRVSERGLSYVRRWPYGVGARAGIGRFALVGRYRLADTFTGSAQARYPELPRWTLGVELSWL</sequence>
<reference evidence="1 2" key="1">
    <citation type="submission" date="2020-08" db="EMBL/GenBank/DDBJ databases">
        <title>Hymenobacter sp.</title>
        <authorList>
            <person name="Kim M.K."/>
        </authorList>
    </citation>
    <scope>NUCLEOTIDE SEQUENCE [LARGE SCALE GENOMIC DNA]</scope>
    <source>
        <strain evidence="1 2">BT507</strain>
    </source>
</reference>
<accession>A0ABR7MEX9</accession>
<gene>
    <name evidence="1" type="ORF">H8B15_01805</name>
</gene>
<name>A0ABR7MEX9_9BACT</name>
<evidence type="ECO:0000313" key="1">
    <source>
        <dbReference type="EMBL" id="MBC6609637.1"/>
    </source>
</evidence>
<protein>
    <recommendedName>
        <fullName evidence="3">Outer membrane protein beta-barrel domain-containing protein</fullName>
    </recommendedName>
</protein>
<dbReference type="EMBL" id="JACSCY010000001">
    <property type="protein sequence ID" value="MBC6609637.1"/>
    <property type="molecule type" value="Genomic_DNA"/>
</dbReference>
<evidence type="ECO:0000313" key="2">
    <source>
        <dbReference type="Proteomes" id="UP000622017"/>
    </source>
</evidence>
<comment type="caution">
    <text evidence="1">The sequence shown here is derived from an EMBL/GenBank/DDBJ whole genome shotgun (WGS) entry which is preliminary data.</text>
</comment>
<evidence type="ECO:0008006" key="3">
    <source>
        <dbReference type="Google" id="ProtNLM"/>
    </source>
</evidence>
<organism evidence="1 2">
    <name type="scientific">Hymenobacter citatus</name>
    <dbReference type="NCBI Taxonomy" id="2763506"/>
    <lineage>
        <taxon>Bacteria</taxon>
        <taxon>Pseudomonadati</taxon>
        <taxon>Bacteroidota</taxon>
        <taxon>Cytophagia</taxon>
        <taxon>Cytophagales</taxon>
        <taxon>Hymenobacteraceae</taxon>
        <taxon>Hymenobacter</taxon>
    </lineage>
</organism>